<protein>
    <recommendedName>
        <fullName evidence="13">Dolichyl-phosphate beta-glucosyltransferase</fullName>
        <ecNumber evidence="4">2.4.1.117</ecNumber>
    </recommendedName>
</protein>
<dbReference type="SUPFAM" id="SSF53448">
    <property type="entry name" value="Nucleotide-diphospho-sugar transferases"/>
    <property type="match status" value="1"/>
</dbReference>
<dbReference type="eggNOG" id="KOG2977">
    <property type="taxonomic scope" value="Eukaryota"/>
</dbReference>
<reference evidence="15 17" key="2">
    <citation type="journal article" date="2013" name="Nature">
        <title>Insights into bilaterian evolution from three spiralian genomes.</title>
        <authorList>
            <person name="Simakov O."/>
            <person name="Marletaz F."/>
            <person name="Cho S.J."/>
            <person name="Edsinger-Gonzales E."/>
            <person name="Havlak P."/>
            <person name="Hellsten U."/>
            <person name="Kuo D.H."/>
            <person name="Larsson T."/>
            <person name="Lv J."/>
            <person name="Arendt D."/>
            <person name="Savage R."/>
            <person name="Osoegawa K."/>
            <person name="de Jong P."/>
            <person name="Grimwood J."/>
            <person name="Chapman J.A."/>
            <person name="Shapiro H."/>
            <person name="Aerts A."/>
            <person name="Otillar R.P."/>
            <person name="Terry A.Y."/>
            <person name="Boore J.L."/>
            <person name="Grigoriev I.V."/>
            <person name="Lindberg D.R."/>
            <person name="Seaver E.C."/>
            <person name="Weisblat D.A."/>
            <person name="Putnam N.H."/>
            <person name="Rokhsar D.S."/>
        </authorList>
    </citation>
    <scope>NUCLEOTIDE SEQUENCE</scope>
</reference>
<dbReference type="GO" id="GO:0004581">
    <property type="term" value="F:dolichyl-phosphate beta-glucosyltransferase activity"/>
    <property type="evidence" value="ECO:0007669"/>
    <property type="project" value="UniProtKB-EC"/>
</dbReference>
<keyword evidence="17" id="KW-1185">Reference proteome</keyword>
<evidence type="ECO:0000256" key="13">
    <source>
        <dbReference type="ARBA" id="ARBA00070518"/>
    </source>
</evidence>
<dbReference type="Gene3D" id="3.90.550.10">
    <property type="entry name" value="Spore Coat Polysaccharide Biosynthesis Protein SpsA, Chain A"/>
    <property type="match status" value="1"/>
</dbReference>
<dbReference type="HOGENOM" id="CLU_033536_9_1_1"/>
<dbReference type="RefSeq" id="XP_009011493.1">
    <property type="nucleotide sequence ID" value="XM_009013245.1"/>
</dbReference>
<evidence type="ECO:0000256" key="1">
    <source>
        <dbReference type="ARBA" id="ARBA00004389"/>
    </source>
</evidence>
<proteinExistence type="inferred from homology"/>
<keyword evidence="6" id="KW-0808">Transferase</keyword>
<dbReference type="Proteomes" id="UP000015101">
    <property type="component" value="Unassembled WGS sequence"/>
</dbReference>
<dbReference type="FunFam" id="3.90.550.10:FF:000068">
    <property type="entry name" value="ALG5, dolichyl-phosphate beta-glucosyltransferase"/>
    <property type="match status" value="1"/>
</dbReference>
<comment type="subcellular location">
    <subcellularLocation>
        <location evidence="1">Endoplasmic reticulum membrane</location>
        <topology evidence="1">Single-pass membrane protein</topology>
    </subcellularLocation>
</comment>
<dbReference type="CTD" id="20195692"/>
<keyword evidence="5" id="KW-0328">Glycosyltransferase</keyword>
<dbReference type="PANTHER" id="PTHR10859">
    <property type="entry name" value="GLYCOSYL TRANSFERASE"/>
    <property type="match status" value="1"/>
</dbReference>
<evidence type="ECO:0000313" key="15">
    <source>
        <dbReference type="EMBL" id="ESO10431.1"/>
    </source>
</evidence>
<evidence type="ECO:0000256" key="9">
    <source>
        <dbReference type="ARBA" id="ARBA00022968"/>
    </source>
</evidence>
<dbReference type="GeneID" id="20195692"/>
<dbReference type="PANTHER" id="PTHR10859:SF91">
    <property type="entry name" value="DOLICHYL-PHOSPHATE BETA-GLUCOSYLTRANSFERASE"/>
    <property type="match status" value="1"/>
</dbReference>
<name>T1EGJ0_HELRO</name>
<sequence length="266" mass="30683">MSIIVPAYNEEDRLSLMMDETMEYLQKRNRLDPKFTYEVIVVDDGSKDDTSKIALKYSRQYGSDKVRVLTQVTNRGKGGAVKMGVLRCRGKYILFCDADGATKFSDVNKLEAELKKLIGGEVNDDRAVVCGSRAHLEKDSIAKRSVFRTILMYVFHFCVWFLCVRGVKDTQCGFKLFSRAAARLFFFNLHVHRWAFDVDLLHIAQHYNVPIAEVAVSWTEIPGSKLSPLWASLQMGRDLFLIRLRYLTGSWSMVEDRWKEEKKKDE</sequence>
<dbReference type="EMBL" id="KB095875">
    <property type="protein sequence ID" value="ESO10431.1"/>
    <property type="molecule type" value="Genomic_DNA"/>
</dbReference>
<evidence type="ECO:0000256" key="10">
    <source>
        <dbReference type="ARBA" id="ARBA00022989"/>
    </source>
</evidence>
<evidence type="ECO:0000256" key="8">
    <source>
        <dbReference type="ARBA" id="ARBA00022824"/>
    </source>
</evidence>
<dbReference type="InterPro" id="IPR035518">
    <property type="entry name" value="DPG_synthase"/>
</dbReference>
<organism evidence="16 17">
    <name type="scientific">Helobdella robusta</name>
    <name type="common">Californian leech</name>
    <dbReference type="NCBI Taxonomy" id="6412"/>
    <lineage>
        <taxon>Eukaryota</taxon>
        <taxon>Metazoa</taxon>
        <taxon>Spiralia</taxon>
        <taxon>Lophotrochozoa</taxon>
        <taxon>Annelida</taxon>
        <taxon>Clitellata</taxon>
        <taxon>Hirudinea</taxon>
        <taxon>Rhynchobdellida</taxon>
        <taxon>Glossiphoniidae</taxon>
        <taxon>Helobdella</taxon>
    </lineage>
</organism>
<keyword evidence="11" id="KW-0472">Membrane</keyword>
<dbReference type="OMA" id="HMVNTDA"/>
<dbReference type="STRING" id="6412.T1EGJ0"/>
<dbReference type="KEGG" id="hro:HELRODRAFT_116974"/>
<dbReference type="FunCoup" id="T1EGJ0">
    <property type="interactions" value="1676"/>
</dbReference>
<gene>
    <name evidence="16" type="primary">20195692</name>
    <name evidence="15" type="ORF">HELRODRAFT_116974</name>
</gene>
<dbReference type="EC" id="2.4.1.117" evidence="4"/>
<reference evidence="17" key="1">
    <citation type="submission" date="2012-12" db="EMBL/GenBank/DDBJ databases">
        <authorList>
            <person name="Hellsten U."/>
            <person name="Grimwood J."/>
            <person name="Chapman J.A."/>
            <person name="Shapiro H."/>
            <person name="Aerts A."/>
            <person name="Otillar R.P."/>
            <person name="Terry A.Y."/>
            <person name="Boore J.L."/>
            <person name="Simakov O."/>
            <person name="Marletaz F."/>
            <person name="Cho S.-J."/>
            <person name="Edsinger-Gonzales E."/>
            <person name="Havlak P."/>
            <person name="Kuo D.-H."/>
            <person name="Larsson T."/>
            <person name="Lv J."/>
            <person name="Arendt D."/>
            <person name="Savage R."/>
            <person name="Osoegawa K."/>
            <person name="de Jong P."/>
            <person name="Lindberg D.R."/>
            <person name="Seaver E.C."/>
            <person name="Weisblat D.A."/>
            <person name="Putnam N.H."/>
            <person name="Grigoriev I.V."/>
            <person name="Rokhsar D.S."/>
        </authorList>
    </citation>
    <scope>NUCLEOTIDE SEQUENCE</scope>
</reference>
<dbReference type="EMBL" id="AMQM01008917">
    <property type="status" value="NOT_ANNOTATED_CDS"/>
    <property type="molecule type" value="Genomic_DNA"/>
</dbReference>
<dbReference type="InParanoid" id="T1EGJ0"/>
<comment type="pathway">
    <text evidence="2">Protein modification; protein glycosylation.</text>
</comment>
<dbReference type="GO" id="GO:0006487">
    <property type="term" value="P:protein N-linked glycosylation"/>
    <property type="evidence" value="ECO:0000318"/>
    <property type="project" value="GO_Central"/>
</dbReference>
<evidence type="ECO:0000256" key="2">
    <source>
        <dbReference type="ARBA" id="ARBA00004922"/>
    </source>
</evidence>
<comment type="similarity">
    <text evidence="3">Belongs to the glycosyltransferase 2 family.</text>
</comment>
<evidence type="ECO:0000256" key="5">
    <source>
        <dbReference type="ARBA" id="ARBA00022676"/>
    </source>
</evidence>
<dbReference type="CDD" id="cd04188">
    <property type="entry name" value="DPG_synthase"/>
    <property type="match status" value="1"/>
</dbReference>
<dbReference type="GO" id="GO:0005789">
    <property type="term" value="C:endoplasmic reticulum membrane"/>
    <property type="evidence" value="ECO:0000318"/>
    <property type="project" value="GO_Central"/>
</dbReference>
<keyword evidence="10" id="KW-1133">Transmembrane helix</keyword>
<evidence type="ECO:0000256" key="11">
    <source>
        <dbReference type="ARBA" id="ARBA00023136"/>
    </source>
</evidence>
<comment type="catalytic activity">
    <reaction evidence="12">
        <text>a di-trans,poly-cis-dolichyl phosphate + UDP-alpha-D-glucose = a di-trans,poly-cis-dolichyl beta-D-glucosyl phosphate + UDP</text>
        <dbReference type="Rhea" id="RHEA:15401"/>
        <dbReference type="Rhea" id="RHEA-COMP:19498"/>
        <dbReference type="Rhea" id="RHEA-COMP:19502"/>
        <dbReference type="ChEBI" id="CHEBI:57525"/>
        <dbReference type="ChEBI" id="CHEBI:57683"/>
        <dbReference type="ChEBI" id="CHEBI:58223"/>
        <dbReference type="ChEBI" id="CHEBI:58885"/>
        <dbReference type="EC" id="2.4.1.117"/>
    </reaction>
    <physiologicalReaction direction="left-to-right" evidence="12">
        <dbReference type="Rhea" id="RHEA:15402"/>
    </physiologicalReaction>
</comment>
<dbReference type="InterPro" id="IPR001173">
    <property type="entry name" value="Glyco_trans_2-like"/>
</dbReference>
<evidence type="ECO:0000256" key="4">
    <source>
        <dbReference type="ARBA" id="ARBA00012583"/>
    </source>
</evidence>
<evidence type="ECO:0000259" key="14">
    <source>
        <dbReference type="Pfam" id="PF00535"/>
    </source>
</evidence>
<evidence type="ECO:0000256" key="3">
    <source>
        <dbReference type="ARBA" id="ARBA00006739"/>
    </source>
</evidence>
<evidence type="ECO:0000256" key="12">
    <source>
        <dbReference type="ARBA" id="ARBA00045097"/>
    </source>
</evidence>
<dbReference type="EnsemblMetazoa" id="HelroT116974">
    <property type="protein sequence ID" value="HelroP116974"/>
    <property type="gene ID" value="HelroG116974"/>
</dbReference>
<keyword evidence="9" id="KW-0735">Signal-anchor</keyword>
<evidence type="ECO:0000313" key="16">
    <source>
        <dbReference type="EnsemblMetazoa" id="HelroP116974"/>
    </source>
</evidence>
<reference evidence="16" key="3">
    <citation type="submission" date="2015-06" db="UniProtKB">
        <authorList>
            <consortium name="EnsemblMetazoa"/>
        </authorList>
    </citation>
    <scope>IDENTIFICATION</scope>
</reference>
<keyword evidence="8" id="KW-0256">Endoplasmic reticulum</keyword>
<evidence type="ECO:0000256" key="6">
    <source>
        <dbReference type="ARBA" id="ARBA00022679"/>
    </source>
</evidence>
<evidence type="ECO:0000256" key="7">
    <source>
        <dbReference type="ARBA" id="ARBA00022692"/>
    </source>
</evidence>
<feature type="domain" description="Glycosyltransferase 2-like" evidence="14">
    <location>
        <begin position="2"/>
        <end position="181"/>
    </location>
</feature>
<keyword evidence="7" id="KW-0812">Transmembrane</keyword>
<dbReference type="AlphaFoldDB" id="T1EGJ0"/>
<dbReference type="OrthoDB" id="3784at2759"/>
<evidence type="ECO:0000313" key="17">
    <source>
        <dbReference type="Proteomes" id="UP000015101"/>
    </source>
</evidence>
<dbReference type="Pfam" id="PF00535">
    <property type="entry name" value="Glycos_transf_2"/>
    <property type="match status" value="1"/>
</dbReference>
<accession>T1EGJ0</accession>
<dbReference type="InterPro" id="IPR029044">
    <property type="entry name" value="Nucleotide-diphossugar_trans"/>
</dbReference>